<evidence type="ECO:0000313" key="2">
    <source>
        <dbReference type="Proteomes" id="UP001157502"/>
    </source>
</evidence>
<sequence>MIQESLSSTARVLISVFGILNMRNLVIRVLFGALVCGPRPCIGCPSDCECYATRRTVKCVSRDLRAVPQGIPGHARHVIITGNNIFRIGPETFQELKNVTNMVLSNNRITEVASHSFSALSNLRSLDLSGNLLAFIHPEALIIPGSPLQELNLSRSLYNYTSLVDITTSLRWGGLGGLLRLDLSGNHLVLLPPGVFSHLPSLQHLILVNNSLTSVYKGTFSGLGRLELLDLTHNSFGVFRGDALGELERLGPVARIVLNHNPYVCTCEIHEFAVWLKSSQAQVGDPEAVTCASPQEYRDVPVLGFGVQVAGCEVTPPPLVGIGEDVGDLSLQTSYVLLGLVMGFVGMIFLFVLYLNRQGIKKWVTETRDACHDVLEGYHYRYEIDTDPRREQLSKEGRVAAKSPANGHFGQNPSNNRLSKLPADTCLVQIPTDTQIETISTSVDL</sequence>
<reference evidence="1" key="1">
    <citation type="submission" date="2021-05" db="EMBL/GenBank/DDBJ databases">
        <authorList>
            <person name="Pan Q."/>
            <person name="Jouanno E."/>
            <person name="Zahm M."/>
            <person name="Klopp C."/>
            <person name="Cabau C."/>
            <person name="Louis A."/>
            <person name="Berthelot C."/>
            <person name="Parey E."/>
            <person name="Roest Crollius H."/>
            <person name="Montfort J."/>
            <person name="Robinson-Rechavi M."/>
            <person name="Bouchez O."/>
            <person name="Lampietro C."/>
            <person name="Lopez Roques C."/>
            <person name="Donnadieu C."/>
            <person name="Postlethwait J."/>
            <person name="Bobe J."/>
            <person name="Dillon D."/>
            <person name="Chandos A."/>
            <person name="von Hippel F."/>
            <person name="Guiguen Y."/>
        </authorList>
    </citation>
    <scope>NUCLEOTIDE SEQUENCE</scope>
    <source>
        <strain evidence="1">YG-Jan2019</strain>
    </source>
</reference>
<gene>
    <name evidence="1" type="ORF">DPEC_G00349420</name>
</gene>
<protein>
    <submittedName>
        <fullName evidence="1">Uncharacterized protein</fullName>
    </submittedName>
</protein>
<dbReference type="EMBL" id="CM055763">
    <property type="protein sequence ID" value="KAJ7985182.1"/>
    <property type="molecule type" value="Genomic_DNA"/>
</dbReference>
<proteinExistence type="predicted"/>
<dbReference type="Proteomes" id="UP001157502">
    <property type="component" value="Chromosome 36"/>
</dbReference>
<accession>A0ACC2F1F2</accession>
<evidence type="ECO:0000313" key="1">
    <source>
        <dbReference type="EMBL" id="KAJ7985182.1"/>
    </source>
</evidence>
<organism evidence="1 2">
    <name type="scientific">Dallia pectoralis</name>
    <name type="common">Alaska blackfish</name>
    <dbReference type="NCBI Taxonomy" id="75939"/>
    <lineage>
        <taxon>Eukaryota</taxon>
        <taxon>Metazoa</taxon>
        <taxon>Chordata</taxon>
        <taxon>Craniata</taxon>
        <taxon>Vertebrata</taxon>
        <taxon>Euteleostomi</taxon>
        <taxon>Actinopterygii</taxon>
        <taxon>Neopterygii</taxon>
        <taxon>Teleostei</taxon>
        <taxon>Protacanthopterygii</taxon>
        <taxon>Esociformes</taxon>
        <taxon>Umbridae</taxon>
        <taxon>Dallia</taxon>
    </lineage>
</organism>
<keyword evidence="2" id="KW-1185">Reference proteome</keyword>
<name>A0ACC2F1F2_DALPE</name>
<comment type="caution">
    <text evidence="1">The sequence shown here is derived from an EMBL/GenBank/DDBJ whole genome shotgun (WGS) entry which is preliminary data.</text>
</comment>